<dbReference type="AlphaFoldDB" id="A0A7J3ZL44"/>
<evidence type="ECO:0000313" key="1">
    <source>
        <dbReference type="EMBL" id="HHQ80836.1"/>
    </source>
</evidence>
<reference evidence="1" key="1">
    <citation type="journal article" date="2020" name="mSystems">
        <title>Genome- and Community-Level Interaction Insights into Carbon Utilization and Element Cycling Functions of Hydrothermarchaeota in Hydrothermal Sediment.</title>
        <authorList>
            <person name="Zhou Z."/>
            <person name="Liu Y."/>
            <person name="Xu W."/>
            <person name="Pan J."/>
            <person name="Luo Z.H."/>
            <person name="Li M."/>
        </authorList>
    </citation>
    <scope>NUCLEOTIDE SEQUENCE [LARGE SCALE GENOMIC DNA]</scope>
    <source>
        <strain evidence="1">SpSt-1116</strain>
    </source>
</reference>
<accession>A0A7J3ZL44</accession>
<sequence>MLGSHKMAEDIIRYDDMRSHSIAEMNLKEQIADILNTIEKEMSRTGEMFSSLLEGKCELVKKAYELVRALKEEAQKKKEGTMEYLVRVTPNLLNKEMYMFALIHLDTLSQQIDELAYKLAMAASFNTGLPEPLGAQFGELFASLSEMIRLLRDEAKQLIVSGGSERVLEYHDKILVLEEKVDEKQRKLLGELLRIAPPLPTLFILKETLDTLESSSDRIREASHVFRYLALFR</sequence>
<proteinExistence type="predicted"/>
<dbReference type="Gene3D" id="1.20.58.220">
    <property type="entry name" value="Phosphate transport system protein phou homolog 2, domain 2"/>
    <property type="match status" value="1"/>
</dbReference>
<dbReference type="InterPro" id="IPR038078">
    <property type="entry name" value="PhoU-like_sf"/>
</dbReference>
<organism evidence="1">
    <name type="scientific">Fervidicoccus fontis</name>
    <dbReference type="NCBI Taxonomy" id="683846"/>
    <lineage>
        <taxon>Archaea</taxon>
        <taxon>Thermoproteota</taxon>
        <taxon>Thermoprotei</taxon>
        <taxon>Fervidicoccales</taxon>
        <taxon>Fervidicoccaceae</taxon>
        <taxon>Fervidicoccus</taxon>
    </lineage>
</organism>
<gene>
    <name evidence="1" type="ORF">ENM78_05255</name>
</gene>
<dbReference type="EMBL" id="DRZC01000076">
    <property type="protein sequence ID" value="HHQ80836.1"/>
    <property type="molecule type" value="Genomic_DNA"/>
</dbReference>
<protein>
    <submittedName>
        <fullName evidence="1">DUF47 family protein</fullName>
    </submittedName>
</protein>
<comment type="caution">
    <text evidence="1">The sequence shown here is derived from an EMBL/GenBank/DDBJ whole genome shotgun (WGS) entry which is preliminary data.</text>
</comment>
<name>A0A7J3ZL44_9CREN</name>